<dbReference type="InterPro" id="IPR000086">
    <property type="entry name" value="NUDIX_hydrolase_dom"/>
</dbReference>
<keyword evidence="5" id="KW-0479">Metal-binding</keyword>
<dbReference type="RefSeq" id="WP_261614405.1">
    <property type="nucleotide sequence ID" value="NZ_JALIDZ010000001.1"/>
</dbReference>
<dbReference type="InterPro" id="IPR015375">
    <property type="entry name" value="NADH_PPase-like_N"/>
</dbReference>
<dbReference type="EC" id="3.6.1.22" evidence="4"/>
<keyword evidence="12" id="KW-1185">Reference proteome</keyword>
<comment type="similarity">
    <text evidence="3">Belongs to the Nudix hydrolase family. NudC subfamily.</text>
</comment>
<dbReference type="Gene3D" id="3.90.79.20">
    <property type="match status" value="1"/>
</dbReference>
<evidence type="ECO:0000256" key="5">
    <source>
        <dbReference type="ARBA" id="ARBA00022723"/>
    </source>
</evidence>
<dbReference type="Pfam" id="PF09297">
    <property type="entry name" value="Zn_ribbon_NUD"/>
    <property type="match status" value="1"/>
</dbReference>
<dbReference type="CDD" id="cd03429">
    <property type="entry name" value="NUDIX_NADH_pyrophosphatase_Nudt13"/>
    <property type="match status" value="1"/>
</dbReference>
<dbReference type="InterPro" id="IPR050241">
    <property type="entry name" value="NAD-cap_RNA_hydrolase_NudC"/>
</dbReference>
<comment type="caution">
    <text evidence="11">The sequence shown here is derived from an EMBL/GenBank/DDBJ whole genome shotgun (WGS) entry which is preliminary data.</text>
</comment>
<sequence>MLERSLRTGYSGSLLDRAADRRGDDAWLDAARAGARYLLFAGDKPLFAVADGAEPDPVFDAAAAAALDADRSRAVFLGLEGDRAMFAVPVAEVPAEEQAGETPFGDGNLKAIDVRSIAVQGIVAPAMLGPIAQAKSMLDWHARNGFCARCGAPTRMRDGGYRRDCAGCGAQHFPRTDPVVIMLVISGDDCLLARSPRFLPDMFSALAGFVEPGETIEEAVRREVAEEAGIPVLDVAYHSSQPWPFPSSLMIGCFAAAGGRDLVLDPTELEAGRWFSRQEARLILAGEHPEGVAAPPRMAIAHQLLRSFIDGEAIL</sequence>
<evidence type="ECO:0000256" key="4">
    <source>
        <dbReference type="ARBA" id="ARBA00012381"/>
    </source>
</evidence>
<dbReference type="InterPro" id="IPR015376">
    <property type="entry name" value="Znr_NADH_PPase"/>
</dbReference>
<dbReference type="InterPro" id="IPR015797">
    <property type="entry name" value="NUDIX_hydrolase-like_dom_sf"/>
</dbReference>
<evidence type="ECO:0000256" key="1">
    <source>
        <dbReference type="ARBA" id="ARBA00001946"/>
    </source>
</evidence>
<evidence type="ECO:0000313" key="12">
    <source>
        <dbReference type="Proteomes" id="UP001320898"/>
    </source>
</evidence>
<dbReference type="PROSITE" id="PS00893">
    <property type="entry name" value="NUDIX_BOX"/>
    <property type="match status" value="1"/>
</dbReference>
<dbReference type="Pfam" id="PF09296">
    <property type="entry name" value="NUDIX-like"/>
    <property type="match status" value="1"/>
</dbReference>
<dbReference type="GO" id="GO:0019677">
    <property type="term" value="P:NAD+ catabolic process"/>
    <property type="evidence" value="ECO:0007669"/>
    <property type="project" value="TreeGrafter"/>
</dbReference>
<dbReference type="GO" id="GO:0046872">
    <property type="term" value="F:metal ion binding"/>
    <property type="evidence" value="ECO:0007669"/>
    <property type="project" value="UniProtKB-KW"/>
</dbReference>
<dbReference type="GO" id="GO:0035529">
    <property type="term" value="F:NADH pyrophosphatase activity"/>
    <property type="evidence" value="ECO:0007669"/>
    <property type="project" value="TreeGrafter"/>
</dbReference>
<dbReference type="InterPro" id="IPR020084">
    <property type="entry name" value="NUDIX_hydrolase_CS"/>
</dbReference>
<evidence type="ECO:0000256" key="9">
    <source>
        <dbReference type="ARBA" id="ARBA00023679"/>
    </source>
</evidence>
<organism evidence="11 12">
    <name type="scientific">Microbaculum marinisediminis</name>
    <dbReference type="NCBI Taxonomy" id="2931392"/>
    <lineage>
        <taxon>Bacteria</taxon>
        <taxon>Pseudomonadati</taxon>
        <taxon>Pseudomonadota</taxon>
        <taxon>Alphaproteobacteria</taxon>
        <taxon>Hyphomicrobiales</taxon>
        <taxon>Tepidamorphaceae</taxon>
        <taxon>Microbaculum</taxon>
    </lineage>
</organism>
<evidence type="ECO:0000256" key="7">
    <source>
        <dbReference type="ARBA" id="ARBA00022842"/>
    </source>
</evidence>
<evidence type="ECO:0000256" key="6">
    <source>
        <dbReference type="ARBA" id="ARBA00022801"/>
    </source>
</evidence>
<dbReference type="SUPFAM" id="SSF55811">
    <property type="entry name" value="Nudix"/>
    <property type="match status" value="1"/>
</dbReference>
<dbReference type="InterPro" id="IPR049734">
    <property type="entry name" value="NudC-like_C"/>
</dbReference>
<keyword evidence="7" id="KW-0460">Magnesium</keyword>
<evidence type="ECO:0000259" key="10">
    <source>
        <dbReference type="PROSITE" id="PS51462"/>
    </source>
</evidence>
<gene>
    <name evidence="11" type="primary">nudC</name>
    <name evidence="11" type="ORF">MUB46_03180</name>
</gene>
<dbReference type="NCBIfam" id="NF001299">
    <property type="entry name" value="PRK00241.1"/>
    <property type="match status" value="1"/>
</dbReference>
<keyword evidence="6 11" id="KW-0378">Hydrolase</keyword>
<dbReference type="PANTHER" id="PTHR42904:SF6">
    <property type="entry name" value="NAD-CAPPED RNA HYDROLASE NUDT12"/>
    <property type="match status" value="1"/>
</dbReference>
<dbReference type="GO" id="GO:0006742">
    <property type="term" value="P:NADP+ catabolic process"/>
    <property type="evidence" value="ECO:0007669"/>
    <property type="project" value="TreeGrafter"/>
</dbReference>
<dbReference type="GO" id="GO:0005829">
    <property type="term" value="C:cytosol"/>
    <property type="evidence" value="ECO:0007669"/>
    <property type="project" value="TreeGrafter"/>
</dbReference>
<comment type="cofactor">
    <cofactor evidence="1">
        <name>Mg(2+)</name>
        <dbReference type="ChEBI" id="CHEBI:18420"/>
    </cofactor>
</comment>
<dbReference type="Gene3D" id="3.90.79.10">
    <property type="entry name" value="Nucleoside Triphosphate Pyrophosphohydrolase"/>
    <property type="match status" value="1"/>
</dbReference>
<evidence type="ECO:0000256" key="3">
    <source>
        <dbReference type="ARBA" id="ARBA00009595"/>
    </source>
</evidence>
<protein>
    <recommendedName>
        <fullName evidence="4">NAD(+) diphosphatase</fullName>
        <ecNumber evidence="4">3.6.1.22</ecNumber>
    </recommendedName>
</protein>
<dbReference type="AlphaFoldDB" id="A0AAW5QV20"/>
<evidence type="ECO:0000313" key="11">
    <source>
        <dbReference type="EMBL" id="MCT8970855.1"/>
    </source>
</evidence>
<dbReference type="Pfam" id="PF00293">
    <property type="entry name" value="NUDIX"/>
    <property type="match status" value="1"/>
</dbReference>
<proteinExistence type="inferred from homology"/>
<evidence type="ECO:0000256" key="2">
    <source>
        <dbReference type="ARBA" id="ARBA00001947"/>
    </source>
</evidence>
<dbReference type="EMBL" id="JALIDZ010000001">
    <property type="protein sequence ID" value="MCT8970855.1"/>
    <property type="molecule type" value="Genomic_DNA"/>
</dbReference>
<accession>A0AAW5QV20</accession>
<name>A0AAW5QV20_9HYPH</name>
<dbReference type="Proteomes" id="UP001320898">
    <property type="component" value="Unassembled WGS sequence"/>
</dbReference>
<feature type="domain" description="Nudix hydrolase" evidence="10">
    <location>
        <begin position="174"/>
        <end position="298"/>
    </location>
</feature>
<comment type="cofactor">
    <cofactor evidence="2">
        <name>Zn(2+)</name>
        <dbReference type="ChEBI" id="CHEBI:29105"/>
    </cofactor>
</comment>
<dbReference type="PROSITE" id="PS51462">
    <property type="entry name" value="NUDIX"/>
    <property type="match status" value="1"/>
</dbReference>
<reference evidence="11 12" key="1">
    <citation type="submission" date="2022-04" db="EMBL/GenBank/DDBJ databases">
        <authorList>
            <person name="Ye Y.-Q."/>
            <person name="Du Z.-J."/>
        </authorList>
    </citation>
    <scope>NUCLEOTIDE SEQUENCE [LARGE SCALE GENOMIC DNA]</scope>
    <source>
        <strain evidence="11 12">A6E488</strain>
    </source>
</reference>
<dbReference type="PANTHER" id="PTHR42904">
    <property type="entry name" value="NUDIX HYDROLASE, NUDC SUBFAMILY"/>
    <property type="match status" value="1"/>
</dbReference>
<evidence type="ECO:0000256" key="8">
    <source>
        <dbReference type="ARBA" id="ARBA00023027"/>
    </source>
</evidence>
<comment type="catalytic activity">
    <reaction evidence="9">
        <text>a 5'-end NAD(+)-phospho-ribonucleoside in mRNA + H2O = a 5'-end phospho-adenosine-phospho-ribonucleoside in mRNA + beta-nicotinamide D-ribonucleotide + 2 H(+)</text>
        <dbReference type="Rhea" id="RHEA:60876"/>
        <dbReference type="Rhea" id="RHEA-COMP:15698"/>
        <dbReference type="Rhea" id="RHEA-COMP:15719"/>
        <dbReference type="ChEBI" id="CHEBI:14649"/>
        <dbReference type="ChEBI" id="CHEBI:15377"/>
        <dbReference type="ChEBI" id="CHEBI:15378"/>
        <dbReference type="ChEBI" id="CHEBI:144029"/>
        <dbReference type="ChEBI" id="CHEBI:144051"/>
    </reaction>
    <physiologicalReaction direction="left-to-right" evidence="9">
        <dbReference type="Rhea" id="RHEA:60877"/>
    </physiologicalReaction>
</comment>
<keyword evidence="8" id="KW-0520">NAD</keyword>